<keyword evidence="2" id="KW-1185">Reference proteome</keyword>
<protein>
    <submittedName>
        <fullName evidence="1">Uncharacterized protein</fullName>
    </submittedName>
</protein>
<dbReference type="EMBL" id="LSRX01002244">
    <property type="protein sequence ID" value="OLP75843.1"/>
    <property type="molecule type" value="Genomic_DNA"/>
</dbReference>
<evidence type="ECO:0000313" key="1">
    <source>
        <dbReference type="EMBL" id="OLP75843.1"/>
    </source>
</evidence>
<organism evidence="1 2">
    <name type="scientific">Symbiodinium microadriaticum</name>
    <name type="common">Dinoflagellate</name>
    <name type="synonym">Zooxanthella microadriatica</name>
    <dbReference type="NCBI Taxonomy" id="2951"/>
    <lineage>
        <taxon>Eukaryota</taxon>
        <taxon>Sar</taxon>
        <taxon>Alveolata</taxon>
        <taxon>Dinophyceae</taxon>
        <taxon>Suessiales</taxon>
        <taxon>Symbiodiniaceae</taxon>
        <taxon>Symbiodinium</taxon>
    </lineage>
</organism>
<dbReference type="Pfam" id="PF14945">
    <property type="entry name" value="LLC1"/>
    <property type="match status" value="1"/>
</dbReference>
<gene>
    <name evidence="1" type="ORF">AK812_SmicGene44299</name>
</gene>
<dbReference type="InterPro" id="IPR020339">
    <property type="entry name" value="C20orf85-like"/>
</dbReference>
<dbReference type="AlphaFoldDB" id="A0A1Q9BYT5"/>
<sequence>MRLLPAPEVPPPYCGVVLPLRVLSVLVGSYCNGCLTSQKRPRVVRILAPCWPRFACGRGNSLLELSVLQHQTSNQVGQFGLTVMPLEGNADMIVWRQAVDTELRLAAQWEESWGFLREQSAKDEAKRQKVVLPKLSDTKGYGSVTGAPAVSKDNVHDLPVSTPRLFLATSQQAYKQRPPIEKLHMKRWTVRRDPELWPTICPAK</sequence>
<comment type="caution">
    <text evidence="1">The sequence shown here is derived from an EMBL/GenBank/DDBJ whole genome shotgun (WGS) entry which is preliminary data.</text>
</comment>
<proteinExistence type="predicted"/>
<accession>A0A1Q9BYT5</accession>
<evidence type="ECO:0000313" key="2">
    <source>
        <dbReference type="Proteomes" id="UP000186817"/>
    </source>
</evidence>
<name>A0A1Q9BYT5_SYMMI</name>
<reference evidence="1 2" key="1">
    <citation type="submission" date="2016-02" db="EMBL/GenBank/DDBJ databases">
        <title>Genome analysis of coral dinoflagellate symbionts highlights evolutionary adaptations to a symbiotic lifestyle.</title>
        <authorList>
            <person name="Aranda M."/>
            <person name="Li Y."/>
            <person name="Liew Y.J."/>
            <person name="Baumgarten S."/>
            <person name="Simakov O."/>
            <person name="Wilson M."/>
            <person name="Piel J."/>
            <person name="Ashoor H."/>
            <person name="Bougouffa S."/>
            <person name="Bajic V.B."/>
            <person name="Ryu T."/>
            <person name="Ravasi T."/>
            <person name="Bayer T."/>
            <person name="Micklem G."/>
            <person name="Kim H."/>
            <person name="Bhak J."/>
            <person name="Lajeunesse T.C."/>
            <person name="Voolstra C.R."/>
        </authorList>
    </citation>
    <scope>NUCLEOTIDE SEQUENCE [LARGE SCALE GENOMIC DNA]</scope>
    <source>
        <strain evidence="1 2">CCMP2467</strain>
    </source>
</reference>
<dbReference type="Proteomes" id="UP000186817">
    <property type="component" value="Unassembled WGS sequence"/>
</dbReference>
<dbReference type="OrthoDB" id="437208at2759"/>